<evidence type="ECO:0000313" key="5">
    <source>
        <dbReference type="EMBL" id="TRW24848.1"/>
    </source>
</evidence>
<feature type="domain" description="Cleaved adhesin" evidence="3">
    <location>
        <begin position="37"/>
        <end position="203"/>
    </location>
</feature>
<evidence type="ECO:0000259" key="4">
    <source>
        <dbReference type="Pfam" id="PF18962"/>
    </source>
</evidence>
<evidence type="ECO:0000259" key="3">
    <source>
        <dbReference type="Pfam" id="PF07675"/>
    </source>
</evidence>
<dbReference type="Proteomes" id="UP000320643">
    <property type="component" value="Unassembled WGS sequence"/>
</dbReference>
<protein>
    <submittedName>
        <fullName evidence="5">T9SS type A sorting domain-containing protein</fullName>
    </submittedName>
</protein>
<evidence type="ECO:0000256" key="2">
    <source>
        <dbReference type="SAM" id="SignalP"/>
    </source>
</evidence>
<accession>A0A552V318</accession>
<dbReference type="NCBIfam" id="NF038128">
    <property type="entry name" value="choice_anch_J"/>
    <property type="match status" value="1"/>
</dbReference>
<gene>
    <name evidence="5" type="ORF">FMM05_10135</name>
</gene>
<dbReference type="NCBIfam" id="TIGR04183">
    <property type="entry name" value="Por_Secre_tail"/>
    <property type="match status" value="1"/>
</dbReference>
<dbReference type="InterPro" id="IPR011628">
    <property type="entry name" value="Cleaved_adhesin"/>
</dbReference>
<dbReference type="RefSeq" id="WP_143373249.1">
    <property type="nucleotide sequence ID" value="NZ_VJVZ01000005.1"/>
</dbReference>
<proteinExistence type="predicted"/>
<dbReference type="InterPro" id="IPR026444">
    <property type="entry name" value="Secre_tail"/>
</dbReference>
<keyword evidence="6" id="KW-1185">Reference proteome</keyword>
<keyword evidence="1 2" id="KW-0732">Signal</keyword>
<sequence length="293" mass="31492">MKKTLLTGAFLLALSFGANAQQTVIISQDFEDLQELADQEWGGIDLDGDEVTFSPIQTQTVLTQLGFSGNVMGSMNFILDDENNPVPVEGSDNILITPILELPVDEPVSLSLRLSGIGTTQTAVSHYAIYVVLVDDFENSGDDIESFTAFINEQTPVAEDGTNGLSEVFTYDISEYAGEEVTVLIRHFESEESTYLFIDDLEVKSGTLGVKEVTASAFKVYPNPATSVINLEGANGSQFNNAVITDVNGRTVKTLALNGVTNAVVNVEDLASGTYILSVTTDKGVVTKKIVKN</sequence>
<organism evidence="5 6">
    <name type="scientific">Flavobacterium zepuense</name>
    <dbReference type="NCBI Taxonomy" id="2593302"/>
    <lineage>
        <taxon>Bacteria</taxon>
        <taxon>Pseudomonadati</taxon>
        <taxon>Bacteroidota</taxon>
        <taxon>Flavobacteriia</taxon>
        <taxon>Flavobacteriales</taxon>
        <taxon>Flavobacteriaceae</taxon>
        <taxon>Flavobacterium</taxon>
    </lineage>
</organism>
<comment type="caution">
    <text evidence="5">The sequence shown here is derived from an EMBL/GenBank/DDBJ whole genome shotgun (WGS) entry which is preliminary data.</text>
</comment>
<feature type="domain" description="Secretion system C-terminal sorting" evidence="4">
    <location>
        <begin position="220"/>
        <end position="291"/>
    </location>
</feature>
<reference evidence="5 6" key="1">
    <citation type="submission" date="2019-07" db="EMBL/GenBank/DDBJ databases">
        <title>Flavobacterium sp. nov., isolated from glacier ice.</title>
        <authorList>
            <person name="Liu Q."/>
            <person name="Xin Y.-H."/>
        </authorList>
    </citation>
    <scope>NUCLEOTIDE SEQUENCE [LARGE SCALE GENOMIC DNA]</scope>
    <source>
        <strain evidence="5 6">ZT4R6</strain>
    </source>
</reference>
<name>A0A552V318_9FLAO</name>
<dbReference type="AlphaFoldDB" id="A0A552V318"/>
<dbReference type="Pfam" id="PF18962">
    <property type="entry name" value="Por_Secre_tail"/>
    <property type="match status" value="1"/>
</dbReference>
<feature type="signal peptide" evidence="2">
    <location>
        <begin position="1"/>
        <end position="20"/>
    </location>
</feature>
<evidence type="ECO:0000313" key="6">
    <source>
        <dbReference type="Proteomes" id="UP000320643"/>
    </source>
</evidence>
<dbReference type="OrthoDB" id="1401747at2"/>
<evidence type="ECO:0000256" key="1">
    <source>
        <dbReference type="ARBA" id="ARBA00022729"/>
    </source>
</evidence>
<dbReference type="Pfam" id="PF07675">
    <property type="entry name" value="Cleaved_Adhesin"/>
    <property type="match status" value="1"/>
</dbReference>
<feature type="chain" id="PRO_5022168977" evidence="2">
    <location>
        <begin position="21"/>
        <end position="293"/>
    </location>
</feature>
<dbReference type="EMBL" id="VJVZ01000005">
    <property type="protein sequence ID" value="TRW24848.1"/>
    <property type="molecule type" value="Genomic_DNA"/>
</dbReference>
<dbReference type="Gene3D" id="2.60.120.200">
    <property type="match status" value="1"/>
</dbReference>